<keyword evidence="1" id="KW-0812">Transmembrane</keyword>
<comment type="caution">
    <text evidence="2">The sequence shown here is derived from an EMBL/GenBank/DDBJ whole genome shotgun (WGS) entry which is preliminary data.</text>
</comment>
<evidence type="ECO:0000256" key="1">
    <source>
        <dbReference type="SAM" id="Phobius"/>
    </source>
</evidence>
<name>A0ABP0HK30_9DINO</name>
<reference evidence="2 3" key="1">
    <citation type="submission" date="2024-02" db="EMBL/GenBank/DDBJ databases">
        <authorList>
            <person name="Chen Y."/>
            <person name="Shah S."/>
            <person name="Dougan E. K."/>
            <person name="Thang M."/>
            <person name="Chan C."/>
        </authorList>
    </citation>
    <scope>NUCLEOTIDE SEQUENCE [LARGE SCALE GENOMIC DNA]</scope>
</reference>
<keyword evidence="1" id="KW-1133">Transmembrane helix</keyword>
<dbReference type="Proteomes" id="UP001642464">
    <property type="component" value="Unassembled WGS sequence"/>
</dbReference>
<keyword evidence="3" id="KW-1185">Reference proteome</keyword>
<protein>
    <submittedName>
        <fullName evidence="2">Uncharacterized protein</fullName>
    </submittedName>
</protein>
<feature type="transmembrane region" description="Helical" evidence="1">
    <location>
        <begin position="89"/>
        <end position="112"/>
    </location>
</feature>
<feature type="transmembrane region" description="Helical" evidence="1">
    <location>
        <begin position="146"/>
        <end position="166"/>
    </location>
</feature>
<sequence length="301" mass="33729">MVGAALIHFVAVELRPLISLGVSSLSIYGALIQTTHNSETACTCVPGCTEQQTIDQNNNLLRSAMVSFSQFNATSSCMSVQIVTNFQYAWFYVFLLAALGIVLSICIGMFIVEACKQKFTSIQSGAYFAFTLELGQRCLYRVAIKIYIFSLVVVFLVGIVLILIQFKMNFQLMWTVAQREIFPLLVLLLSSQQLLAPANLTEFSSWNMEKLRQVCFQRSWCGLFFDSNEALYQRIGVATIEATRGNTSYLNALVLRPEDASELMQALNLPFDWSSLLDESTKPSSQQMVEVGESDLYRKSL</sequence>
<dbReference type="EMBL" id="CAXAMM010000836">
    <property type="protein sequence ID" value="CAK8989210.1"/>
    <property type="molecule type" value="Genomic_DNA"/>
</dbReference>
<keyword evidence="1" id="KW-0472">Membrane</keyword>
<proteinExistence type="predicted"/>
<organism evidence="2 3">
    <name type="scientific">Durusdinium trenchii</name>
    <dbReference type="NCBI Taxonomy" id="1381693"/>
    <lineage>
        <taxon>Eukaryota</taxon>
        <taxon>Sar</taxon>
        <taxon>Alveolata</taxon>
        <taxon>Dinophyceae</taxon>
        <taxon>Suessiales</taxon>
        <taxon>Symbiodiniaceae</taxon>
        <taxon>Durusdinium</taxon>
    </lineage>
</organism>
<gene>
    <name evidence="2" type="ORF">SCF082_LOCUS1712</name>
</gene>
<accession>A0ABP0HK30</accession>
<evidence type="ECO:0000313" key="3">
    <source>
        <dbReference type="Proteomes" id="UP001642464"/>
    </source>
</evidence>
<evidence type="ECO:0000313" key="2">
    <source>
        <dbReference type="EMBL" id="CAK8989210.1"/>
    </source>
</evidence>